<comment type="caution">
    <text evidence="3">The sequence shown here is derived from an EMBL/GenBank/DDBJ whole genome shotgun (WGS) entry which is preliminary data.</text>
</comment>
<keyword evidence="4" id="KW-1185">Reference proteome</keyword>
<evidence type="ECO:0000313" key="3">
    <source>
        <dbReference type="EMBL" id="KAK8921234.1"/>
    </source>
</evidence>
<name>A0AAP0FX43_9ASPA</name>
<organism evidence="3 4">
    <name type="scientific">Platanthera zijinensis</name>
    <dbReference type="NCBI Taxonomy" id="2320716"/>
    <lineage>
        <taxon>Eukaryota</taxon>
        <taxon>Viridiplantae</taxon>
        <taxon>Streptophyta</taxon>
        <taxon>Embryophyta</taxon>
        <taxon>Tracheophyta</taxon>
        <taxon>Spermatophyta</taxon>
        <taxon>Magnoliopsida</taxon>
        <taxon>Liliopsida</taxon>
        <taxon>Asparagales</taxon>
        <taxon>Orchidaceae</taxon>
        <taxon>Orchidoideae</taxon>
        <taxon>Orchideae</taxon>
        <taxon>Orchidinae</taxon>
        <taxon>Platanthera</taxon>
    </lineage>
</organism>
<evidence type="ECO:0000256" key="1">
    <source>
        <dbReference type="SAM" id="Phobius"/>
    </source>
</evidence>
<dbReference type="AlphaFoldDB" id="A0AAP0FX43"/>
<sequence>MPSPDLIAARVFVFSLLLVFSEALLPPERGCEFSITQGNYLYSYRLAAPSRSYPHGVMSEDGFYRIAVNETTLWYQLCDHMIFNHGQPKCLNCQVISPWVILSIFHVCFFFTLQYAYVYNIPK</sequence>
<accession>A0AAP0FX43</accession>
<gene>
    <name evidence="3" type="ORF">KSP39_PZI020819</name>
</gene>
<keyword evidence="1" id="KW-0812">Transmembrane</keyword>
<feature type="transmembrane region" description="Helical" evidence="1">
    <location>
        <begin position="99"/>
        <end position="118"/>
    </location>
</feature>
<feature type="chain" id="PRO_5042828647" evidence="2">
    <location>
        <begin position="24"/>
        <end position="123"/>
    </location>
</feature>
<keyword evidence="2" id="KW-0732">Signal</keyword>
<feature type="signal peptide" evidence="2">
    <location>
        <begin position="1"/>
        <end position="23"/>
    </location>
</feature>
<proteinExistence type="predicted"/>
<evidence type="ECO:0000256" key="2">
    <source>
        <dbReference type="SAM" id="SignalP"/>
    </source>
</evidence>
<dbReference type="EMBL" id="JBBWWQ010000018">
    <property type="protein sequence ID" value="KAK8921234.1"/>
    <property type="molecule type" value="Genomic_DNA"/>
</dbReference>
<keyword evidence="1" id="KW-0472">Membrane</keyword>
<evidence type="ECO:0000313" key="4">
    <source>
        <dbReference type="Proteomes" id="UP001418222"/>
    </source>
</evidence>
<keyword evidence="1" id="KW-1133">Transmembrane helix</keyword>
<reference evidence="3 4" key="1">
    <citation type="journal article" date="2022" name="Nat. Plants">
        <title>Genomes of leafy and leafless Platanthera orchids illuminate the evolution of mycoheterotrophy.</title>
        <authorList>
            <person name="Li M.H."/>
            <person name="Liu K.W."/>
            <person name="Li Z."/>
            <person name="Lu H.C."/>
            <person name="Ye Q.L."/>
            <person name="Zhang D."/>
            <person name="Wang J.Y."/>
            <person name="Li Y.F."/>
            <person name="Zhong Z.M."/>
            <person name="Liu X."/>
            <person name="Yu X."/>
            <person name="Liu D.K."/>
            <person name="Tu X.D."/>
            <person name="Liu B."/>
            <person name="Hao Y."/>
            <person name="Liao X.Y."/>
            <person name="Jiang Y.T."/>
            <person name="Sun W.H."/>
            <person name="Chen J."/>
            <person name="Chen Y.Q."/>
            <person name="Ai Y."/>
            <person name="Zhai J.W."/>
            <person name="Wu S.S."/>
            <person name="Zhou Z."/>
            <person name="Hsiao Y.Y."/>
            <person name="Wu W.L."/>
            <person name="Chen Y.Y."/>
            <person name="Lin Y.F."/>
            <person name="Hsu J.L."/>
            <person name="Li C.Y."/>
            <person name="Wang Z.W."/>
            <person name="Zhao X."/>
            <person name="Zhong W.Y."/>
            <person name="Ma X.K."/>
            <person name="Ma L."/>
            <person name="Huang J."/>
            <person name="Chen G.Z."/>
            <person name="Huang M.Z."/>
            <person name="Huang L."/>
            <person name="Peng D.H."/>
            <person name="Luo Y.B."/>
            <person name="Zou S.Q."/>
            <person name="Chen S.P."/>
            <person name="Lan S."/>
            <person name="Tsai W.C."/>
            <person name="Van de Peer Y."/>
            <person name="Liu Z.J."/>
        </authorList>
    </citation>
    <scope>NUCLEOTIDE SEQUENCE [LARGE SCALE GENOMIC DNA]</scope>
    <source>
        <strain evidence="3">Lor287</strain>
    </source>
</reference>
<protein>
    <submittedName>
        <fullName evidence="3">Uncharacterized protein</fullName>
    </submittedName>
</protein>
<dbReference type="Proteomes" id="UP001418222">
    <property type="component" value="Unassembled WGS sequence"/>
</dbReference>